<reference evidence="12 13" key="1">
    <citation type="submission" date="2019-08" db="EMBL/GenBank/DDBJ databases">
        <title>In-depth cultivation of the pig gut microbiome towards novel bacterial diversity and tailored functional studies.</title>
        <authorList>
            <person name="Wylensek D."/>
            <person name="Hitch T.C.A."/>
            <person name="Clavel T."/>
        </authorList>
    </citation>
    <scope>NUCLEOTIDE SEQUENCE [LARGE SCALE GENOMIC DNA]</scope>
    <source>
        <strain evidence="12 13">WCA-693-APC-5D-A</strain>
    </source>
</reference>
<evidence type="ECO:0000256" key="1">
    <source>
        <dbReference type="ARBA" id="ARBA00010923"/>
    </source>
</evidence>
<dbReference type="InterPro" id="IPR051537">
    <property type="entry name" value="DNA_Adenine_Mtase"/>
</dbReference>
<dbReference type="SUPFAM" id="SSF53335">
    <property type="entry name" value="S-adenosyl-L-methionine-dependent methyltransferases"/>
    <property type="match status" value="1"/>
</dbReference>
<keyword evidence="6" id="KW-0680">Restriction system</keyword>
<evidence type="ECO:0000313" key="13">
    <source>
        <dbReference type="Proteomes" id="UP000433181"/>
    </source>
</evidence>
<dbReference type="PANTHER" id="PTHR42933">
    <property type="entry name" value="SLR6095 PROTEIN"/>
    <property type="match status" value="1"/>
</dbReference>
<dbReference type="Pfam" id="PF01420">
    <property type="entry name" value="Methylase_S"/>
    <property type="match status" value="1"/>
</dbReference>
<evidence type="ECO:0000256" key="6">
    <source>
        <dbReference type="ARBA" id="ARBA00022747"/>
    </source>
</evidence>
<dbReference type="Gene3D" id="3.40.50.150">
    <property type="entry name" value="Vaccinia Virus protein VP39"/>
    <property type="match status" value="1"/>
</dbReference>
<proteinExistence type="inferred from homology"/>
<evidence type="ECO:0000256" key="5">
    <source>
        <dbReference type="ARBA" id="ARBA00022691"/>
    </source>
</evidence>
<dbReference type="AlphaFoldDB" id="A0A6I2UJU2"/>
<dbReference type="RefSeq" id="WP_154408012.1">
    <property type="nucleotide sequence ID" value="NZ_VUNR01000036.1"/>
</dbReference>
<feature type="domain" description="DNA methylase adenine-specific" evidence="11">
    <location>
        <begin position="123"/>
        <end position="391"/>
    </location>
</feature>
<dbReference type="EMBL" id="VUNR01000036">
    <property type="protein sequence ID" value="MSU09850.1"/>
    <property type="molecule type" value="Genomic_DNA"/>
</dbReference>
<dbReference type="Proteomes" id="UP000433181">
    <property type="component" value="Unassembled WGS sequence"/>
</dbReference>
<evidence type="ECO:0000256" key="3">
    <source>
        <dbReference type="ARBA" id="ARBA00022603"/>
    </source>
</evidence>
<dbReference type="GO" id="GO:0009007">
    <property type="term" value="F:site-specific DNA-methyltransferase (adenine-specific) activity"/>
    <property type="evidence" value="ECO:0007669"/>
    <property type="project" value="UniProtKB-EC"/>
</dbReference>
<dbReference type="InterPro" id="IPR044946">
    <property type="entry name" value="Restrct_endonuc_typeI_TRD_sf"/>
</dbReference>
<dbReference type="GO" id="GO:0032259">
    <property type="term" value="P:methylation"/>
    <property type="evidence" value="ECO:0007669"/>
    <property type="project" value="UniProtKB-KW"/>
</dbReference>
<dbReference type="InterPro" id="IPR029063">
    <property type="entry name" value="SAM-dependent_MTases_sf"/>
</dbReference>
<dbReference type="InterPro" id="IPR003356">
    <property type="entry name" value="DNA_methylase_A-5"/>
</dbReference>
<dbReference type="GO" id="GO:0003677">
    <property type="term" value="F:DNA binding"/>
    <property type="evidence" value="ECO:0007669"/>
    <property type="project" value="UniProtKB-KW"/>
</dbReference>
<accession>A0A6I2UJU2</accession>
<dbReference type="Pfam" id="PF02384">
    <property type="entry name" value="N6_Mtase"/>
    <property type="match status" value="1"/>
</dbReference>
<dbReference type="SUPFAM" id="SSF116734">
    <property type="entry name" value="DNA methylase specificity domain"/>
    <property type="match status" value="1"/>
</dbReference>
<feature type="coiled-coil region" evidence="9">
    <location>
        <begin position="543"/>
        <end position="570"/>
    </location>
</feature>
<evidence type="ECO:0000259" key="11">
    <source>
        <dbReference type="Pfam" id="PF02384"/>
    </source>
</evidence>
<evidence type="ECO:0000313" key="12">
    <source>
        <dbReference type="EMBL" id="MSU09850.1"/>
    </source>
</evidence>
<evidence type="ECO:0000256" key="9">
    <source>
        <dbReference type="SAM" id="Coils"/>
    </source>
</evidence>
<dbReference type="GO" id="GO:0008170">
    <property type="term" value="F:N-methyltransferase activity"/>
    <property type="evidence" value="ECO:0007669"/>
    <property type="project" value="InterPro"/>
</dbReference>
<keyword evidence="9" id="KW-0175">Coiled coil</keyword>
<dbReference type="CDD" id="cd02440">
    <property type="entry name" value="AdoMet_MTases"/>
    <property type="match status" value="1"/>
</dbReference>
<dbReference type="InterPro" id="IPR000055">
    <property type="entry name" value="Restrct_endonuc_typeI_TRD"/>
</dbReference>
<gene>
    <name evidence="12" type="ORF">FYJ84_12795</name>
</gene>
<dbReference type="EC" id="2.1.1.72" evidence="2"/>
<dbReference type="GO" id="GO:0009307">
    <property type="term" value="P:DNA restriction-modification system"/>
    <property type="evidence" value="ECO:0007669"/>
    <property type="project" value="UniProtKB-KW"/>
</dbReference>
<keyword evidence="5" id="KW-0949">S-adenosyl-L-methionine</keyword>
<evidence type="ECO:0000256" key="7">
    <source>
        <dbReference type="ARBA" id="ARBA00023125"/>
    </source>
</evidence>
<dbReference type="Gene3D" id="3.90.220.20">
    <property type="entry name" value="DNA methylase specificity domains"/>
    <property type="match status" value="1"/>
</dbReference>
<evidence type="ECO:0000256" key="2">
    <source>
        <dbReference type="ARBA" id="ARBA00011900"/>
    </source>
</evidence>
<dbReference type="PANTHER" id="PTHR42933:SF3">
    <property type="entry name" value="TYPE I RESTRICTION ENZYME MJAVIII METHYLASE SUBUNIT"/>
    <property type="match status" value="1"/>
</dbReference>
<evidence type="ECO:0000256" key="8">
    <source>
        <dbReference type="ARBA" id="ARBA00047942"/>
    </source>
</evidence>
<dbReference type="GeneID" id="96779803"/>
<evidence type="ECO:0000256" key="4">
    <source>
        <dbReference type="ARBA" id="ARBA00022679"/>
    </source>
</evidence>
<organism evidence="12 13">
    <name type="scientific">Anaerovibrio slackiae</name>
    <dbReference type="NCBI Taxonomy" id="2652309"/>
    <lineage>
        <taxon>Bacteria</taxon>
        <taxon>Bacillati</taxon>
        <taxon>Bacillota</taxon>
        <taxon>Negativicutes</taxon>
        <taxon>Selenomonadales</taxon>
        <taxon>Selenomonadaceae</taxon>
        <taxon>Anaerovibrio</taxon>
    </lineage>
</organism>
<keyword evidence="7" id="KW-0238">DNA-binding</keyword>
<protein>
    <recommendedName>
        <fullName evidence="2">site-specific DNA-methyltransferase (adenine-specific)</fullName>
        <ecNumber evidence="2">2.1.1.72</ecNumber>
    </recommendedName>
</protein>
<comment type="similarity">
    <text evidence="1">Belongs to the type-I restriction system S methylase family.</text>
</comment>
<sequence length="576" mass="64523">MKLYEDMTKEEFDVLKALDTRKFEYAGMELLGKAGVEPKDMSDSVISLAALSYFIKKYDIGSEGELHVFLDENIEDMEVNRPLQEFVAAHWKEIQEFSYVPLQKELKALVLFSNSSDRGVRKDTEYDTPDSVAELAMAILDIRGGDNVLDMCSGRGNFLVKSSIENHEDCAYHGIEINPSAVIISKIKSLLLGNKFTVEKQDILQMDSLENKYDKVFSEPPYGAMFEGKVSSAYTDELSKYIPKGLTKKADFLYMILPMLHQKCGGKTVVLATHGTLFRMGREAAIRENLIKSGKVEAIITLPQMLLSYTSIPLVAWVFSDNNSSVRVVDASELGQEVGRKSIALSADDIKRIMEALKQDSDISKSVSMEELAKNEYVLMPKRYLNTIKIENGVKLIDLMKKQGRGMNIASPDLSEQDTGNGRYLMLQNISDGTVNVNLPYLVDTPKQYSKYTVQEGDLLVSRTTPFKIAIMPKVEEDVIASGNLYVITLDSEKVNPFYVMLYLNSKLGLQQLMMKCTTGILANIAKADLESVKIPMIPRSEQDELVEKYSKLLGELQEAEAKVNNLRNMIGSVLD</sequence>
<evidence type="ECO:0000259" key="10">
    <source>
        <dbReference type="Pfam" id="PF01420"/>
    </source>
</evidence>
<keyword evidence="4" id="KW-0808">Transferase</keyword>
<keyword evidence="13" id="KW-1185">Reference proteome</keyword>
<comment type="catalytic activity">
    <reaction evidence="8">
        <text>a 2'-deoxyadenosine in DNA + S-adenosyl-L-methionine = an N(6)-methyl-2'-deoxyadenosine in DNA + S-adenosyl-L-homocysteine + H(+)</text>
        <dbReference type="Rhea" id="RHEA:15197"/>
        <dbReference type="Rhea" id="RHEA-COMP:12418"/>
        <dbReference type="Rhea" id="RHEA-COMP:12419"/>
        <dbReference type="ChEBI" id="CHEBI:15378"/>
        <dbReference type="ChEBI" id="CHEBI:57856"/>
        <dbReference type="ChEBI" id="CHEBI:59789"/>
        <dbReference type="ChEBI" id="CHEBI:90615"/>
        <dbReference type="ChEBI" id="CHEBI:90616"/>
        <dbReference type="EC" id="2.1.1.72"/>
    </reaction>
</comment>
<keyword evidence="3 12" id="KW-0489">Methyltransferase</keyword>
<name>A0A6I2UJU2_9FIRM</name>
<comment type="caution">
    <text evidence="12">The sequence shown here is derived from an EMBL/GenBank/DDBJ whole genome shotgun (WGS) entry which is preliminary data.</text>
</comment>
<feature type="domain" description="Type I restriction modification DNA specificity" evidence="10">
    <location>
        <begin position="437"/>
        <end position="558"/>
    </location>
</feature>